<evidence type="ECO:0000256" key="1">
    <source>
        <dbReference type="ARBA" id="ARBA00012528"/>
    </source>
</evidence>
<dbReference type="KEGG" id="paco:AACT_1923"/>
<reference evidence="5 6" key="1">
    <citation type="submission" date="2019-08" db="EMBL/GenBank/DDBJ databases">
        <title>Complete genome sequence of Arcobacter acticola.</title>
        <authorList>
            <person name="Miller W."/>
        </authorList>
    </citation>
    <scope>NUCLEOTIDE SEQUENCE [LARGE SCALE GENOMIC DNA]</scope>
    <source>
        <strain evidence="5 6">KCTC 52212</strain>
    </source>
</reference>
<evidence type="ECO:0000259" key="4">
    <source>
        <dbReference type="PROSITE" id="PS50887"/>
    </source>
</evidence>
<dbReference type="Pfam" id="PF00990">
    <property type="entry name" value="GGDEF"/>
    <property type="match status" value="1"/>
</dbReference>
<dbReference type="Gene3D" id="3.30.70.270">
    <property type="match status" value="1"/>
</dbReference>
<organism evidence="5 6">
    <name type="scientific">Arcobacter acticola</name>
    <dbReference type="NCBI Taxonomy" id="1849015"/>
    <lineage>
        <taxon>Bacteria</taxon>
        <taxon>Pseudomonadati</taxon>
        <taxon>Campylobacterota</taxon>
        <taxon>Epsilonproteobacteria</taxon>
        <taxon>Campylobacterales</taxon>
        <taxon>Arcobacteraceae</taxon>
        <taxon>Arcobacter</taxon>
    </lineage>
</organism>
<comment type="catalytic activity">
    <reaction evidence="2">
        <text>2 GTP = 3',3'-c-di-GMP + 2 diphosphate</text>
        <dbReference type="Rhea" id="RHEA:24898"/>
        <dbReference type="ChEBI" id="CHEBI:33019"/>
        <dbReference type="ChEBI" id="CHEBI:37565"/>
        <dbReference type="ChEBI" id="CHEBI:58805"/>
        <dbReference type="EC" id="2.7.7.65"/>
    </reaction>
</comment>
<dbReference type="AlphaFoldDB" id="A0A6M8EEU0"/>
<dbReference type="InterPro" id="IPR013656">
    <property type="entry name" value="PAS_4"/>
</dbReference>
<feature type="domain" description="GGDEF" evidence="4">
    <location>
        <begin position="200"/>
        <end position="338"/>
    </location>
</feature>
<gene>
    <name evidence="5" type="ORF">AACT_1923</name>
</gene>
<dbReference type="EMBL" id="CP042652">
    <property type="protein sequence ID" value="QKE29070.1"/>
    <property type="molecule type" value="Genomic_DNA"/>
</dbReference>
<dbReference type="NCBIfam" id="TIGR00254">
    <property type="entry name" value="GGDEF"/>
    <property type="match status" value="1"/>
</dbReference>
<dbReference type="PROSITE" id="PS50887">
    <property type="entry name" value="GGDEF"/>
    <property type="match status" value="1"/>
</dbReference>
<feature type="domain" description="PAS" evidence="3">
    <location>
        <begin position="33"/>
        <end position="115"/>
    </location>
</feature>
<evidence type="ECO:0000256" key="2">
    <source>
        <dbReference type="ARBA" id="ARBA00034247"/>
    </source>
</evidence>
<dbReference type="Proteomes" id="UP000503483">
    <property type="component" value="Chromosome"/>
</dbReference>
<keyword evidence="6" id="KW-1185">Reference proteome</keyword>
<dbReference type="PANTHER" id="PTHR45138:SF9">
    <property type="entry name" value="DIGUANYLATE CYCLASE DGCM-RELATED"/>
    <property type="match status" value="1"/>
</dbReference>
<dbReference type="InterPro" id="IPR050469">
    <property type="entry name" value="Diguanylate_Cyclase"/>
</dbReference>
<evidence type="ECO:0000313" key="6">
    <source>
        <dbReference type="Proteomes" id="UP000503483"/>
    </source>
</evidence>
<dbReference type="FunFam" id="3.30.70.270:FF:000001">
    <property type="entry name" value="Diguanylate cyclase domain protein"/>
    <property type="match status" value="1"/>
</dbReference>
<dbReference type="RefSeq" id="WP_172126624.1">
    <property type="nucleotide sequence ID" value="NZ_CP042652.1"/>
</dbReference>
<dbReference type="Gene3D" id="3.30.450.20">
    <property type="entry name" value="PAS domain"/>
    <property type="match status" value="1"/>
</dbReference>
<dbReference type="GO" id="GO:0052621">
    <property type="term" value="F:diguanylate cyclase activity"/>
    <property type="evidence" value="ECO:0007669"/>
    <property type="project" value="UniProtKB-EC"/>
</dbReference>
<dbReference type="SUPFAM" id="SSF55785">
    <property type="entry name" value="PYP-like sensor domain (PAS domain)"/>
    <property type="match status" value="1"/>
</dbReference>
<dbReference type="PROSITE" id="PS50112">
    <property type="entry name" value="PAS"/>
    <property type="match status" value="1"/>
</dbReference>
<dbReference type="CDD" id="cd00130">
    <property type="entry name" value="PAS"/>
    <property type="match status" value="1"/>
</dbReference>
<sequence>MNKKPSYEELEEKIKKLENSSILNSLKQDIKINEIFFKKLFDTIPNPIFYKDINGVYQHCNDAFSKTILGIAKEEIIGKTLCDLEEVIPKEYAEIYHEKDQELFLAVKEQFYEAKVKCADEEIRSYQFYKSTFVVDGEILGLVGVMLDVGDYKKTLNELDEKNKLLSNLSITDHLTGLFNRRYFQNIIDKKINLLSRHNYQFYFALIDIDFFKDYNDAYGHHKGDIALQEVSNVLKEILNRQTDYVFRVGGEEFAIIFEVDSKDNAISIMENLRKKVEDLKIIACNSTICNYLTISIGLGYIKKASPDANSDQIYDEVDKLLYESKDNGRNQITTRDIIV</sequence>
<dbReference type="NCBIfam" id="TIGR00229">
    <property type="entry name" value="sensory_box"/>
    <property type="match status" value="1"/>
</dbReference>
<dbReference type="InterPro" id="IPR029787">
    <property type="entry name" value="Nucleotide_cyclase"/>
</dbReference>
<dbReference type="InterPro" id="IPR000014">
    <property type="entry name" value="PAS"/>
</dbReference>
<dbReference type="SMART" id="SM00267">
    <property type="entry name" value="GGDEF"/>
    <property type="match status" value="1"/>
</dbReference>
<dbReference type="PANTHER" id="PTHR45138">
    <property type="entry name" value="REGULATORY COMPONENTS OF SENSORY TRANSDUCTION SYSTEM"/>
    <property type="match status" value="1"/>
</dbReference>
<evidence type="ECO:0000313" key="5">
    <source>
        <dbReference type="EMBL" id="QKE29070.1"/>
    </source>
</evidence>
<protein>
    <recommendedName>
        <fullName evidence="1">diguanylate cyclase</fullName>
        <ecNumber evidence="1">2.7.7.65</ecNumber>
    </recommendedName>
</protein>
<dbReference type="EC" id="2.7.7.65" evidence="1"/>
<evidence type="ECO:0000259" key="3">
    <source>
        <dbReference type="PROSITE" id="PS50112"/>
    </source>
</evidence>
<dbReference type="InterPro" id="IPR000160">
    <property type="entry name" value="GGDEF_dom"/>
</dbReference>
<proteinExistence type="predicted"/>
<name>A0A6M8EEU0_9BACT</name>
<dbReference type="SUPFAM" id="SSF55073">
    <property type="entry name" value="Nucleotide cyclase"/>
    <property type="match status" value="1"/>
</dbReference>
<accession>A0A6M8EEU0</accession>
<dbReference type="Pfam" id="PF08448">
    <property type="entry name" value="PAS_4"/>
    <property type="match status" value="1"/>
</dbReference>
<dbReference type="CDD" id="cd01949">
    <property type="entry name" value="GGDEF"/>
    <property type="match status" value="1"/>
</dbReference>
<dbReference type="InterPro" id="IPR035965">
    <property type="entry name" value="PAS-like_dom_sf"/>
</dbReference>
<dbReference type="InterPro" id="IPR043128">
    <property type="entry name" value="Rev_trsase/Diguanyl_cyclase"/>
</dbReference>